<dbReference type="EMBL" id="JAMZEB010000001">
    <property type="protein sequence ID" value="MCP2353812.1"/>
    <property type="molecule type" value="Genomic_DNA"/>
</dbReference>
<protein>
    <submittedName>
        <fullName evidence="2">Uncharacterized protein</fullName>
    </submittedName>
</protein>
<name>A0A9X2JY51_9ACTN</name>
<feature type="region of interest" description="Disordered" evidence="1">
    <location>
        <begin position="81"/>
        <end position="102"/>
    </location>
</feature>
<proteinExistence type="predicted"/>
<comment type="caution">
    <text evidence="2">The sequence shown here is derived from an EMBL/GenBank/DDBJ whole genome shotgun (WGS) entry which is preliminary data.</text>
</comment>
<sequence length="102" mass="11041">MPVGVLREGVDAGRFPWPCGVRLGRPAKPGEPYADESPVDPNGEEALSGYTSHGKTVAAVRTELNRCGLKAGYRLLWQRKDNSDGGISWFDEAVPGSRVKDD</sequence>
<evidence type="ECO:0000313" key="3">
    <source>
        <dbReference type="Proteomes" id="UP001139648"/>
    </source>
</evidence>
<accession>A0A9X2JY51</accession>
<evidence type="ECO:0000256" key="1">
    <source>
        <dbReference type="SAM" id="MobiDB-lite"/>
    </source>
</evidence>
<keyword evidence="3" id="KW-1185">Reference proteome</keyword>
<gene>
    <name evidence="2" type="ORF">HD597_000832</name>
</gene>
<organism evidence="2 3">
    <name type="scientific">Nonomuraea thailandensis</name>
    <dbReference type="NCBI Taxonomy" id="1188745"/>
    <lineage>
        <taxon>Bacteria</taxon>
        <taxon>Bacillati</taxon>
        <taxon>Actinomycetota</taxon>
        <taxon>Actinomycetes</taxon>
        <taxon>Streptosporangiales</taxon>
        <taxon>Streptosporangiaceae</taxon>
        <taxon>Nonomuraea</taxon>
    </lineage>
</organism>
<dbReference type="Proteomes" id="UP001139648">
    <property type="component" value="Unassembled WGS sequence"/>
</dbReference>
<feature type="region of interest" description="Disordered" evidence="1">
    <location>
        <begin position="26"/>
        <end position="46"/>
    </location>
</feature>
<dbReference type="RefSeq" id="WP_253740305.1">
    <property type="nucleotide sequence ID" value="NZ_BAABKA010000078.1"/>
</dbReference>
<evidence type="ECO:0000313" key="2">
    <source>
        <dbReference type="EMBL" id="MCP2353812.1"/>
    </source>
</evidence>
<dbReference type="AlphaFoldDB" id="A0A9X2JY51"/>
<reference evidence="2" key="1">
    <citation type="submission" date="2022-06" db="EMBL/GenBank/DDBJ databases">
        <title>Sequencing the genomes of 1000 actinobacteria strains.</title>
        <authorList>
            <person name="Klenk H.-P."/>
        </authorList>
    </citation>
    <scope>NUCLEOTIDE SEQUENCE</scope>
    <source>
        <strain evidence="2">DSM 46694</strain>
    </source>
</reference>